<proteinExistence type="predicted"/>
<keyword evidence="2" id="KW-1185">Reference proteome</keyword>
<dbReference type="Proteomes" id="UP000815325">
    <property type="component" value="Unassembled WGS sequence"/>
</dbReference>
<sequence>VPEECLPDPATESYAILAPLHWHPRSIEIACKALLSSRDLAIKKCAVLYVELLRDPNQSGQEASSCASKVDFHAVLEDPSCMKAILGVLQHRDHTTHALPILTTLVKKTAPCPGSNYSSALNHLLSMGAAKSLTSALNNLSNELEQQQEEKTFSALVELVSTINLASLHDLAVPQALPSTADSACGAAWPRSLLEAFLCAQIK</sequence>
<accession>A0ABQ7FSC9</accession>
<name>A0ABQ7FSC9_DUNSA</name>
<feature type="non-terminal residue" evidence="1">
    <location>
        <position position="203"/>
    </location>
</feature>
<gene>
    <name evidence="1" type="ORF">DUNSADRAFT_12546</name>
</gene>
<organism evidence="1 2">
    <name type="scientific">Dunaliella salina</name>
    <name type="common">Green alga</name>
    <name type="synonym">Protococcus salinus</name>
    <dbReference type="NCBI Taxonomy" id="3046"/>
    <lineage>
        <taxon>Eukaryota</taxon>
        <taxon>Viridiplantae</taxon>
        <taxon>Chlorophyta</taxon>
        <taxon>core chlorophytes</taxon>
        <taxon>Chlorophyceae</taxon>
        <taxon>CS clade</taxon>
        <taxon>Chlamydomonadales</taxon>
        <taxon>Dunaliellaceae</taxon>
        <taxon>Dunaliella</taxon>
    </lineage>
</organism>
<reference evidence="1" key="1">
    <citation type="submission" date="2017-08" db="EMBL/GenBank/DDBJ databases">
        <authorList>
            <person name="Polle J.E."/>
            <person name="Barry K."/>
            <person name="Cushman J."/>
            <person name="Schmutz J."/>
            <person name="Tran D."/>
            <person name="Hathwaick L.T."/>
            <person name="Yim W.C."/>
            <person name="Jenkins J."/>
            <person name="Mckie-Krisberg Z.M."/>
            <person name="Prochnik S."/>
            <person name="Lindquist E."/>
            <person name="Dockter R.B."/>
            <person name="Adam C."/>
            <person name="Molina H."/>
            <person name="Bunkerborg J."/>
            <person name="Jin E."/>
            <person name="Buchheim M."/>
            <person name="Magnuson J."/>
        </authorList>
    </citation>
    <scope>NUCLEOTIDE SEQUENCE</scope>
    <source>
        <strain evidence="1">CCAP 19/18</strain>
    </source>
</reference>
<evidence type="ECO:0000313" key="1">
    <source>
        <dbReference type="EMBL" id="KAF5825272.1"/>
    </source>
</evidence>
<comment type="caution">
    <text evidence="1">The sequence shown here is derived from an EMBL/GenBank/DDBJ whole genome shotgun (WGS) entry which is preliminary data.</text>
</comment>
<dbReference type="EMBL" id="MU074233">
    <property type="protein sequence ID" value="KAF5825272.1"/>
    <property type="molecule type" value="Genomic_DNA"/>
</dbReference>
<evidence type="ECO:0008006" key="3">
    <source>
        <dbReference type="Google" id="ProtNLM"/>
    </source>
</evidence>
<protein>
    <recommendedName>
        <fullName evidence="3">CCR4-NOT transcription complex subunit 11</fullName>
    </recommendedName>
</protein>
<feature type="non-terminal residue" evidence="1">
    <location>
        <position position="1"/>
    </location>
</feature>
<evidence type="ECO:0000313" key="2">
    <source>
        <dbReference type="Proteomes" id="UP000815325"/>
    </source>
</evidence>